<organism evidence="1 2">
    <name type="scientific">Thelohanellus kitauei</name>
    <name type="common">Myxosporean</name>
    <dbReference type="NCBI Taxonomy" id="669202"/>
    <lineage>
        <taxon>Eukaryota</taxon>
        <taxon>Metazoa</taxon>
        <taxon>Cnidaria</taxon>
        <taxon>Myxozoa</taxon>
        <taxon>Myxosporea</taxon>
        <taxon>Bivalvulida</taxon>
        <taxon>Platysporina</taxon>
        <taxon>Myxobolidae</taxon>
        <taxon>Thelohanellus</taxon>
    </lineage>
</organism>
<accession>A0A0C2NEE5</accession>
<gene>
    <name evidence="1" type="ORF">RF11_10190</name>
</gene>
<name>A0A0C2NEE5_THEKT</name>
<reference evidence="1 2" key="1">
    <citation type="journal article" date="2014" name="Genome Biol. Evol.">
        <title>The genome of the myxosporean Thelohanellus kitauei shows adaptations to nutrient acquisition within its fish host.</title>
        <authorList>
            <person name="Yang Y."/>
            <person name="Xiong J."/>
            <person name="Zhou Z."/>
            <person name="Huo F."/>
            <person name="Miao W."/>
            <person name="Ran C."/>
            <person name="Liu Y."/>
            <person name="Zhang J."/>
            <person name="Feng J."/>
            <person name="Wang M."/>
            <person name="Wang M."/>
            <person name="Wang L."/>
            <person name="Yao B."/>
        </authorList>
    </citation>
    <scope>NUCLEOTIDE SEQUENCE [LARGE SCALE GENOMIC DNA]</scope>
    <source>
        <strain evidence="1">Wuqing</strain>
    </source>
</reference>
<keyword evidence="2" id="KW-1185">Reference proteome</keyword>
<comment type="caution">
    <text evidence="1">The sequence shown here is derived from an EMBL/GenBank/DDBJ whole genome shotgun (WGS) entry which is preliminary data.</text>
</comment>
<dbReference type="Proteomes" id="UP000031668">
    <property type="component" value="Unassembled WGS sequence"/>
</dbReference>
<dbReference type="AlphaFoldDB" id="A0A0C2NEE5"/>
<protein>
    <submittedName>
        <fullName evidence="1">Uncharacterized protein</fullName>
    </submittedName>
</protein>
<dbReference type="EMBL" id="JWZT01001255">
    <property type="protein sequence ID" value="KII72392.1"/>
    <property type="molecule type" value="Genomic_DNA"/>
</dbReference>
<sequence length="191" mass="22633">MGYAVTIFKKNETVLRSLFRVLQHYNRSDNSVLEKYYQLLETAQNLQLNVGYREVAKFAEINDLEFEKIIVAYEESCQMLLIIDENQAYECIQNEIDLYIKHGNIDKAIQRCVEYGYPIVKETENTQKAAEFMDQGEALRDEHKISHSCVIREFEEIKYFHDCKKVKEDIRKHFVRNASVHFMNFVNISTK</sequence>
<evidence type="ECO:0000313" key="2">
    <source>
        <dbReference type="Proteomes" id="UP000031668"/>
    </source>
</evidence>
<proteinExistence type="predicted"/>
<evidence type="ECO:0000313" key="1">
    <source>
        <dbReference type="EMBL" id="KII72392.1"/>
    </source>
</evidence>